<dbReference type="EMBL" id="JBBNAG010000008">
    <property type="protein sequence ID" value="KAK9111653.1"/>
    <property type="molecule type" value="Genomic_DNA"/>
</dbReference>
<evidence type="ECO:0000313" key="3">
    <source>
        <dbReference type="Proteomes" id="UP001419268"/>
    </source>
</evidence>
<feature type="compositionally biased region" description="Basic and acidic residues" evidence="1">
    <location>
        <begin position="19"/>
        <end position="33"/>
    </location>
</feature>
<dbReference type="Proteomes" id="UP001419268">
    <property type="component" value="Unassembled WGS sequence"/>
</dbReference>
<evidence type="ECO:0000256" key="1">
    <source>
        <dbReference type="SAM" id="MobiDB-lite"/>
    </source>
</evidence>
<dbReference type="AlphaFoldDB" id="A0AAP0NLW6"/>
<feature type="region of interest" description="Disordered" evidence="1">
    <location>
        <begin position="1"/>
        <end position="36"/>
    </location>
</feature>
<accession>A0AAP0NLW6</accession>
<name>A0AAP0NLW6_9MAGN</name>
<reference evidence="2 3" key="1">
    <citation type="submission" date="2024-01" db="EMBL/GenBank/DDBJ databases">
        <title>Genome assemblies of Stephania.</title>
        <authorList>
            <person name="Yang L."/>
        </authorList>
    </citation>
    <scope>NUCLEOTIDE SEQUENCE [LARGE SCALE GENOMIC DNA]</scope>
    <source>
        <strain evidence="2">JXDWG</strain>
        <tissue evidence="2">Leaf</tissue>
    </source>
</reference>
<protein>
    <submittedName>
        <fullName evidence="2">Uncharacterized protein</fullName>
    </submittedName>
</protein>
<sequence>MIDELLDEETSSEASCEDMGEHTLVDDDLREEKEPDEELNTNCMLDLHDFTSNEEEAEKKVEVILEWPYEPYEENMENQLLVMMNPPSVSSILVEFELGMEQKGRLEILCGVQNYVLDGQDYMDTYVLKVQDELKILREGMPISLPKAMVILFVLDYSQVVGVR</sequence>
<keyword evidence="3" id="KW-1185">Reference proteome</keyword>
<evidence type="ECO:0000313" key="2">
    <source>
        <dbReference type="EMBL" id="KAK9111653.1"/>
    </source>
</evidence>
<proteinExistence type="predicted"/>
<organism evidence="2 3">
    <name type="scientific">Stephania cephalantha</name>
    <dbReference type="NCBI Taxonomy" id="152367"/>
    <lineage>
        <taxon>Eukaryota</taxon>
        <taxon>Viridiplantae</taxon>
        <taxon>Streptophyta</taxon>
        <taxon>Embryophyta</taxon>
        <taxon>Tracheophyta</taxon>
        <taxon>Spermatophyta</taxon>
        <taxon>Magnoliopsida</taxon>
        <taxon>Ranunculales</taxon>
        <taxon>Menispermaceae</taxon>
        <taxon>Menispermoideae</taxon>
        <taxon>Cissampelideae</taxon>
        <taxon>Stephania</taxon>
    </lineage>
</organism>
<comment type="caution">
    <text evidence="2">The sequence shown here is derived from an EMBL/GenBank/DDBJ whole genome shotgun (WGS) entry which is preliminary data.</text>
</comment>
<gene>
    <name evidence="2" type="ORF">Scep_019172</name>
</gene>
<feature type="compositionally biased region" description="Acidic residues" evidence="1">
    <location>
        <begin position="1"/>
        <end position="18"/>
    </location>
</feature>